<dbReference type="InterPro" id="IPR050234">
    <property type="entry name" value="Nuclear_hormone_rcpt_NR1"/>
</dbReference>
<reference evidence="9 10" key="1">
    <citation type="journal article" date="2013" name="Nature">
        <title>Insights into bilaterian evolution from three spiralian genomes.</title>
        <authorList>
            <person name="Simakov O."/>
            <person name="Marletaz F."/>
            <person name="Cho S.J."/>
            <person name="Edsinger-Gonzales E."/>
            <person name="Havlak P."/>
            <person name="Hellsten U."/>
            <person name="Kuo D.H."/>
            <person name="Larsson T."/>
            <person name="Lv J."/>
            <person name="Arendt D."/>
            <person name="Savage R."/>
            <person name="Osoegawa K."/>
            <person name="de Jong P."/>
            <person name="Grimwood J."/>
            <person name="Chapman J.A."/>
            <person name="Shapiro H."/>
            <person name="Aerts A."/>
            <person name="Otillar R.P."/>
            <person name="Terry A.Y."/>
            <person name="Boore J.L."/>
            <person name="Grigoriev I.V."/>
            <person name="Lindberg D.R."/>
            <person name="Seaver E.C."/>
            <person name="Weisblat D.A."/>
            <person name="Putnam N.H."/>
            <person name="Rokhsar D.S."/>
        </authorList>
    </citation>
    <scope>NUCLEOTIDE SEQUENCE [LARGE SCALE GENOMIC DNA]</scope>
</reference>
<protein>
    <recommendedName>
        <fullName evidence="8">NR LBD domain-containing protein</fullName>
    </recommendedName>
</protein>
<dbReference type="PANTHER" id="PTHR24082:SF283">
    <property type="entry name" value="NUCLEAR HORMONE RECEPTOR HR96"/>
    <property type="match status" value="1"/>
</dbReference>
<dbReference type="PROSITE" id="PS51843">
    <property type="entry name" value="NR_LBD"/>
    <property type="match status" value="1"/>
</dbReference>
<keyword evidence="4" id="KW-0805">Transcription regulation</keyword>
<evidence type="ECO:0000313" key="9">
    <source>
        <dbReference type="EMBL" id="ESO91090.1"/>
    </source>
</evidence>
<keyword evidence="5" id="KW-0238">DNA-binding</keyword>
<keyword evidence="7" id="KW-0675">Receptor</keyword>
<dbReference type="GO" id="GO:0045944">
    <property type="term" value="P:positive regulation of transcription by RNA polymerase II"/>
    <property type="evidence" value="ECO:0007669"/>
    <property type="project" value="TreeGrafter"/>
</dbReference>
<dbReference type="EMBL" id="KB202284">
    <property type="protein sequence ID" value="ESO91090.1"/>
    <property type="molecule type" value="Genomic_DNA"/>
</dbReference>
<dbReference type="InterPro" id="IPR000536">
    <property type="entry name" value="Nucl_hrmn_rcpt_lig-bd"/>
</dbReference>
<dbReference type="Pfam" id="PF00104">
    <property type="entry name" value="Hormone_recep"/>
    <property type="match status" value="1"/>
</dbReference>
<feature type="domain" description="NR LBD" evidence="8">
    <location>
        <begin position="1"/>
        <end position="193"/>
    </location>
</feature>
<evidence type="ECO:0000313" key="10">
    <source>
        <dbReference type="Proteomes" id="UP000030746"/>
    </source>
</evidence>
<organism evidence="9 10">
    <name type="scientific">Lottia gigantea</name>
    <name type="common">Giant owl limpet</name>
    <dbReference type="NCBI Taxonomy" id="225164"/>
    <lineage>
        <taxon>Eukaryota</taxon>
        <taxon>Metazoa</taxon>
        <taxon>Spiralia</taxon>
        <taxon>Lophotrochozoa</taxon>
        <taxon>Mollusca</taxon>
        <taxon>Gastropoda</taxon>
        <taxon>Patellogastropoda</taxon>
        <taxon>Lottioidea</taxon>
        <taxon>Lottiidae</taxon>
        <taxon>Lottia</taxon>
    </lineage>
</organism>
<keyword evidence="1" id="KW-0479">Metal-binding</keyword>
<evidence type="ECO:0000256" key="4">
    <source>
        <dbReference type="ARBA" id="ARBA00023015"/>
    </source>
</evidence>
<keyword evidence="2" id="KW-0863">Zinc-finger</keyword>
<dbReference type="GO" id="GO:0000978">
    <property type="term" value="F:RNA polymerase II cis-regulatory region sequence-specific DNA binding"/>
    <property type="evidence" value="ECO:0007669"/>
    <property type="project" value="TreeGrafter"/>
</dbReference>
<dbReference type="GO" id="GO:0030154">
    <property type="term" value="P:cell differentiation"/>
    <property type="evidence" value="ECO:0007669"/>
    <property type="project" value="TreeGrafter"/>
</dbReference>
<dbReference type="GO" id="GO:0008270">
    <property type="term" value="F:zinc ion binding"/>
    <property type="evidence" value="ECO:0007669"/>
    <property type="project" value="UniProtKB-KW"/>
</dbReference>
<dbReference type="CTD" id="20232117"/>
<gene>
    <name evidence="9" type="ORF">LOTGIDRAFT_122526</name>
</gene>
<dbReference type="Proteomes" id="UP000030746">
    <property type="component" value="Unassembled WGS sequence"/>
</dbReference>
<evidence type="ECO:0000259" key="8">
    <source>
        <dbReference type="PROSITE" id="PS51843"/>
    </source>
</evidence>
<dbReference type="SMART" id="SM00430">
    <property type="entry name" value="HOLI"/>
    <property type="match status" value="1"/>
</dbReference>
<evidence type="ECO:0000256" key="6">
    <source>
        <dbReference type="ARBA" id="ARBA00023163"/>
    </source>
</evidence>
<keyword evidence="6" id="KW-0804">Transcription</keyword>
<dbReference type="RefSeq" id="XP_009058357.1">
    <property type="nucleotide sequence ID" value="XM_009060109.1"/>
</dbReference>
<dbReference type="OrthoDB" id="6145609at2759"/>
<keyword evidence="10" id="KW-1185">Reference proteome</keyword>
<name>V4A7T0_LOTGI</name>
<evidence type="ECO:0000256" key="7">
    <source>
        <dbReference type="ARBA" id="ARBA00023170"/>
    </source>
</evidence>
<keyword evidence="3" id="KW-0862">Zinc</keyword>
<dbReference type="PRINTS" id="PR00398">
    <property type="entry name" value="STRDHORMONER"/>
</dbReference>
<dbReference type="InterPro" id="IPR035500">
    <property type="entry name" value="NHR-like_dom_sf"/>
</dbReference>
<dbReference type="HOGENOM" id="CLU_089063_0_0_1"/>
<dbReference type="KEGG" id="lgi:LOTGIDRAFT_122526"/>
<evidence type="ECO:0000256" key="2">
    <source>
        <dbReference type="ARBA" id="ARBA00022771"/>
    </source>
</evidence>
<dbReference type="GO" id="GO:0000122">
    <property type="term" value="P:negative regulation of transcription by RNA polymerase II"/>
    <property type="evidence" value="ECO:0007669"/>
    <property type="project" value="TreeGrafter"/>
</dbReference>
<dbReference type="SUPFAM" id="SSF48508">
    <property type="entry name" value="Nuclear receptor ligand-binding domain"/>
    <property type="match status" value="1"/>
</dbReference>
<dbReference type="InterPro" id="IPR001723">
    <property type="entry name" value="Nuclear_hrmn_rcpt"/>
</dbReference>
<sequence>LFNLTDAFIRRLIKFGKVLPEFKELSQEDQIHILKGGIMEIFILRSAMSFDKNSEKWKYSDTEGKKQMDPRVIATALSPDMYSSHMIFVTSLLELIKSDRYILLLLFVIELFSPDRQLVKNKESVTRSQEKYSNYLKVYLESIYPVRKAQTLYPKILMKLIEVRSLGEESAKLAANLDVTKVEPLGQEMFNLK</sequence>
<dbReference type="PANTHER" id="PTHR24082">
    <property type="entry name" value="NUCLEAR HORMONE RECEPTOR"/>
    <property type="match status" value="1"/>
</dbReference>
<dbReference type="AlphaFoldDB" id="V4A7T0"/>
<dbReference type="Gene3D" id="1.10.565.10">
    <property type="entry name" value="Retinoid X Receptor"/>
    <property type="match status" value="1"/>
</dbReference>
<proteinExistence type="predicted"/>
<feature type="non-terminal residue" evidence="9">
    <location>
        <position position="1"/>
    </location>
</feature>
<dbReference type="OMA" id="AIPAFRI"/>
<accession>V4A7T0</accession>
<dbReference type="GeneID" id="20232117"/>
<evidence type="ECO:0000256" key="1">
    <source>
        <dbReference type="ARBA" id="ARBA00022723"/>
    </source>
</evidence>
<dbReference type="STRING" id="225164.V4A7T0"/>
<dbReference type="GO" id="GO:0004879">
    <property type="term" value="F:nuclear receptor activity"/>
    <property type="evidence" value="ECO:0007669"/>
    <property type="project" value="TreeGrafter"/>
</dbReference>
<evidence type="ECO:0000256" key="5">
    <source>
        <dbReference type="ARBA" id="ARBA00023125"/>
    </source>
</evidence>
<evidence type="ECO:0000256" key="3">
    <source>
        <dbReference type="ARBA" id="ARBA00022833"/>
    </source>
</evidence>